<name>A0A2V1AY18_9ASCO</name>
<gene>
    <name evidence="1" type="ORF">CXQ85_005223</name>
</gene>
<reference evidence="1 2" key="1">
    <citation type="submission" date="2017-12" db="EMBL/GenBank/DDBJ databases">
        <title>Genome Sequence of a Multidrug-Resistant Candida haemulonii Isolate from a Patient with Chronic Leg Ulcers in Israel.</title>
        <authorList>
            <person name="Chow N.A."/>
            <person name="Gade L."/>
            <person name="Batra D."/>
            <person name="Rowe L.A."/>
            <person name="Ben-Ami R."/>
            <person name="Loparev V.N."/>
            <person name="Litvintseva A.P."/>
        </authorList>
    </citation>
    <scope>NUCLEOTIDE SEQUENCE [LARGE SCALE GENOMIC DNA]</scope>
    <source>
        <strain evidence="1 2">B11899</strain>
    </source>
</reference>
<evidence type="ECO:0000313" key="2">
    <source>
        <dbReference type="Proteomes" id="UP000244309"/>
    </source>
</evidence>
<proteinExistence type="predicted"/>
<organism evidence="1 2">
    <name type="scientific">Candidozyma haemuli</name>
    <dbReference type="NCBI Taxonomy" id="45357"/>
    <lineage>
        <taxon>Eukaryota</taxon>
        <taxon>Fungi</taxon>
        <taxon>Dikarya</taxon>
        <taxon>Ascomycota</taxon>
        <taxon>Saccharomycotina</taxon>
        <taxon>Pichiomycetes</taxon>
        <taxon>Metschnikowiaceae</taxon>
        <taxon>Candidozyma</taxon>
    </lineage>
</organism>
<protein>
    <submittedName>
        <fullName evidence="1">Uncharacterized protein</fullName>
    </submittedName>
</protein>
<dbReference type="RefSeq" id="XP_025343589.1">
    <property type="nucleotide sequence ID" value="XM_025488822.1"/>
</dbReference>
<dbReference type="OrthoDB" id="4096350at2759"/>
<keyword evidence="2" id="KW-1185">Reference proteome</keyword>
<sequence length="308" mass="34766">MKNLCLVIHCTSKPGRAINYSYNKDTDVYVVYNFSLLHQHVGKLLKDYQNGEISVVLLYKQLPALLEATKLLYQESNEEKKQKVYNDYKSSYKRQLAIVTGNTGAGGALNTDFDVKLPQGHSDKTLGFETFFIFDTTGFEPSDHLSESNTGKQQLLRFLALKHGGYYGAISGKLEELEDPETCQLFLLSLKGGLSKEEEQHIFTAKGDPITDNINSHQRIALGWDSWSKIQMVARSISRRDDWGLLDEEVKLAELDDLYEAFLRKEGQDFLGKAKEIVGFKEPPEKASPPPMLTYNDVIKKLEEAISG</sequence>
<dbReference type="EMBL" id="PKFO01000008">
    <property type="protein sequence ID" value="PVH22649.1"/>
    <property type="molecule type" value="Genomic_DNA"/>
</dbReference>
<comment type="caution">
    <text evidence="1">The sequence shown here is derived from an EMBL/GenBank/DDBJ whole genome shotgun (WGS) entry which is preliminary data.</text>
</comment>
<dbReference type="AlphaFoldDB" id="A0A2V1AY18"/>
<dbReference type="VEuPathDB" id="FungiDB:CXQ85_005223"/>
<evidence type="ECO:0000313" key="1">
    <source>
        <dbReference type="EMBL" id="PVH22649.1"/>
    </source>
</evidence>
<accession>A0A2V1AY18</accession>
<dbReference type="GeneID" id="37010553"/>
<dbReference type="Proteomes" id="UP000244309">
    <property type="component" value="Unassembled WGS sequence"/>
</dbReference>